<dbReference type="PANTHER" id="PTHR30582:SF2">
    <property type="entry name" value="L,D-TRANSPEPTIDASE YCIB-RELATED"/>
    <property type="match status" value="1"/>
</dbReference>
<keyword evidence="10" id="KW-1185">Reference proteome</keyword>
<evidence type="ECO:0000259" key="8">
    <source>
        <dbReference type="PROSITE" id="PS52029"/>
    </source>
</evidence>
<sequence length="262" mass="27488">MRIKPIRLLPAVGITIIVLLSGACSSADSGESVAPAAVGQEEMIKLPEADTFGTVSGAPTDPRVDVGAVAGKVFHPKREMIVYAGVGGTPIARLPALQMGSPTWTPVVAEQGDWVEVLLPTRPNSAAGWVHAEAGSFETARNEFAINVDRARFTLEITENGKSIGKWTIGTGKPEHPTPAGRAYIIASIAETKNTYSPIVLPLSYHSDSLETFGGGPGTVGLHTWPNDSFAGKASSDGCIRVPRDALDQLVKVPLGTIVDIT</sequence>
<dbReference type="GO" id="GO:0071555">
    <property type="term" value="P:cell wall organization"/>
    <property type="evidence" value="ECO:0007669"/>
    <property type="project" value="UniProtKB-UniRule"/>
</dbReference>
<gene>
    <name evidence="9" type="ORF">Atai01_52450</name>
</gene>
<comment type="pathway">
    <text evidence="1 6">Cell wall biogenesis; peptidoglycan biosynthesis.</text>
</comment>
<dbReference type="PROSITE" id="PS51257">
    <property type="entry name" value="PROKAR_LIPOPROTEIN"/>
    <property type="match status" value="1"/>
</dbReference>
<dbReference type="GO" id="GO:0016740">
    <property type="term" value="F:transferase activity"/>
    <property type="evidence" value="ECO:0007669"/>
    <property type="project" value="UniProtKB-KW"/>
</dbReference>
<evidence type="ECO:0000256" key="5">
    <source>
        <dbReference type="ARBA" id="ARBA00023316"/>
    </source>
</evidence>
<evidence type="ECO:0000256" key="3">
    <source>
        <dbReference type="ARBA" id="ARBA00022960"/>
    </source>
</evidence>
<evidence type="ECO:0000256" key="2">
    <source>
        <dbReference type="ARBA" id="ARBA00022679"/>
    </source>
</evidence>
<dbReference type="Proteomes" id="UP001165136">
    <property type="component" value="Unassembled WGS sequence"/>
</dbReference>
<evidence type="ECO:0000256" key="4">
    <source>
        <dbReference type="ARBA" id="ARBA00022984"/>
    </source>
</evidence>
<keyword evidence="4 6" id="KW-0573">Peptidoglycan synthesis</keyword>
<organism evidence="9 10">
    <name type="scientific">Amycolatopsis taiwanensis</name>
    <dbReference type="NCBI Taxonomy" id="342230"/>
    <lineage>
        <taxon>Bacteria</taxon>
        <taxon>Bacillati</taxon>
        <taxon>Actinomycetota</taxon>
        <taxon>Actinomycetes</taxon>
        <taxon>Pseudonocardiales</taxon>
        <taxon>Pseudonocardiaceae</taxon>
        <taxon>Amycolatopsis</taxon>
    </lineage>
</organism>
<dbReference type="InterPro" id="IPR038063">
    <property type="entry name" value="Transpep_catalytic_dom"/>
</dbReference>
<dbReference type="EMBL" id="BSTI01000012">
    <property type="protein sequence ID" value="GLY68626.1"/>
    <property type="molecule type" value="Genomic_DNA"/>
</dbReference>
<proteinExistence type="predicted"/>
<dbReference type="GO" id="GO:0008360">
    <property type="term" value="P:regulation of cell shape"/>
    <property type="evidence" value="ECO:0007669"/>
    <property type="project" value="UniProtKB-UniRule"/>
</dbReference>
<dbReference type="GO" id="GO:0005576">
    <property type="term" value="C:extracellular region"/>
    <property type="evidence" value="ECO:0007669"/>
    <property type="project" value="TreeGrafter"/>
</dbReference>
<keyword evidence="3 6" id="KW-0133">Cell shape</keyword>
<dbReference type="GO" id="GO:0018104">
    <property type="term" value="P:peptidoglycan-protein cross-linking"/>
    <property type="evidence" value="ECO:0007669"/>
    <property type="project" value="TreeGrafter"/>
</dbReference>
<comment type="caution">
    <text evidence="9">The sequence shown here is derived from an EMBL/GenBank/DDBJ whole genome shotgun (WGS) entry which is preliminary data.</text>
</comment>
<name>A0A9W6R4A7_9PSEU</name>
<keyword evidence="2" id="KW-0808">Transferase</keyword>
<dbReference type="CDD" id="cd16913">
    <property type="entry name" value="YkuD_like"/>
    <property type="match status" value="1"/>
</dbReference>
<feature type="active site" description="Proton donor/acceptor" evidence="6">
    <location>
        <position position="223"/>
    </location>
</feature>
<evidence type="ECO:0000313" key="9">
    <source>
        <dbReference type="EMBL" id="GLY68626.1"/>
    </source>
</evidence>
<dbReference type="Gene3D" id="2.40.440.10">
    <property type="entry name" value="L,D-transpeptidase catalytic domain-like"/>
    <property type="match status" value="1"/>
</dbReference>
<dbReference type="InterPro" id="IPR050979">
    <property type="entry name" value="LD-transpeptidase"/>
</dbReference>
<keyword evidence="7" id="KW-0732">Signal</keyword>
<keyword evidence="5 6" id="KW-0961">Cell wall biogenesis/degradation</keyword>
<dbReference type="PANTHER" id="PTHR30582">
    <property type="entry name" value="L,D-TRANSPEPTIDASE"/>
    <property type="match status" value="1"/>
</dbReference>
<evidence type="ECO:0000313" key="10">
    <source>
        <dbReference type="Proteomes" id="UP001165136"/>
    </source>
</evidence>
<feature type="active site" description="Nucleophile" evidence="6">
    <location>
        <position position="239"/>
    </location>
</feature>
<dbReference type="InterPro" id="IPR005490">
    <property type="entry name" value="LD_TPept_cat_dom"/>
</dbReference>
<dbReference type="PROSITE" id="PS52029">
    <property type="entry name" value="LD_TPASE"/>
    <property type="match status" value="1"/>
</dbReference>
<dbReference type="GO" id="GO:0071972">
    <property type="term" value="F:peptidoglycan L,D-transpeptidase activity"/>
    <property type="evidence" value="ECO:0007669"/>
    <property type="project" value="TreeGrafter"/>
</dbReference>
<dbReference type="Pfam" id="PF03734">
    <property type="entry name" value="YkuD"/>
    <property type="match status" value="1"/>
</dbReference>
<feature type="chain" id="PRO_5040781426" description="L,D-TPase catalytic domain-containing protein" evidence="7">
    <location>
        <begin position="27"/>
        <end position="262"/>
    </location>
</feature>
<protein>
    <recommendedName>
        <fullName evidence="8">L,D-TPase catalytic domain-containing protein</fullName>
    </recommendedName>
</protein>
<reference evidence="9" key="1">
    <citation type="submission" date="2023-03" db="EMBL/GenBank/DDBJ databases">
        <title>Amycolatopsis taiwanensis NBRC 103393.</title>
        <authorList>
            <person name="Ichikawa N."/>
            <person name="Sato H."/>
            <person name="Tonouchi N."/>
        </authorList>
    </citation>
    <scope>NUCLEOTIDE SEQUENCE</scope>
    <source>
        <strain evidence="9">NBRC 103393</strain>
    </source>
</reference>
<accession>A0A9W6R4A7</accession>
<evidence type="ECO:0000256" key="6">
    <source>
        <dbReference type="PROSITE-ProRule" id="PRU01373"/>
    </source>
</evidence>
<dbReference type="AlphaFoldDB" id="A0A9W6R4A7"/>
<feature type="domain" description="L,D-TPase catalytic" evidence="8">
    <location>
        <begin position="144"/>
        <end position="262"/>
    </location>
</feature>
<evidence type="ECO:0000256" key="1">
    <source>
        <dbReference type="ARBA" id="ARBA00004752"/>
    </source>
</evidence>
<feature type="signal peptide" evidence="7">
    <location>
        <begin position="1"/>
        <end position="26"/>
    </location>
</feature>
<evidence type="ECO:0000256" key="7">
    <source>
        <dbReference type="SAM" id="SignalP"/>
    </source>
</evidence>
<dbReference type="SUPFAM" id="SSF141523">
    <property type="entry name" value="L,D-transpeptidase catalytic domain-like"/>
    <property type="match status" value="1"/>
</dbReference>